<dbReference type="Gene3D" id="1.20.5.340">
    <property type="match status" value="1"/>
</dbReference>
<keyword evidence="3" id="KW-1185">Reference proteome</keyword>
<name>A0A917F0F4_9ACTN</name>
<proteinExistence type="predicted"/>
<evidence type="ECO:0000313" key="2">
    <source>
        <dbReference type="EMBL" id="GGF38232.1"/>
    </source>
</evidence>
<sequence>MPEQLLGQAQRLYAVVPNEFTATRNAAAKAAKQEGDADLAAALGALRKPAAAAWAINLLVRREAEQIDQALGMAESLRAAAEALDGDGLRALTRQRRQLTSALATRARQLAQEAGVRISGSVAEQVEATLTAAMLDADAAEAVRTGLLVGPLSVPPATSYDELVAVPSALGTRIEPDPSDPGPALHAVPTDPGIRREAAREELQRAETEVAGAEDEVAQRDHDLEELQGRALQLRSEVDELQRRIGELEESAEDVEEQVEEAETARDEARDLLAEAVRARDDARAALDALGR</sequence>
<dbReference type="Proteomes" id="UP000649179">
    <property type="component" value="Unassembled WGS sequence"/>
</dbReference>
<gene>
    <name evidence="2" type="ORF">GCM10011519_09760</name>
</gene>
<dbReference type="SUPFAM" id="SSF57997">
    <property type="entry name" value="Tropomyosin"/>
    <property type="match status" value="1"/>
</dbReference>
<comment type="caution">
    <text evidence="2">The sequence shown here is derived from an EMBL/GenBank/DDBJ whole genome shotgun (WGS) entry which is preliminary data.</text>
</comment>
<organism evidence="2 3">
    <name type="scientific">Marmoricola endophyticus</name>
    <dbReference type="NCBI Taxonomy" id="2040280"/>
    <lineage>
        <taxon>Bacteria</taxon>
        <taxon>Bacillati</taxon>
        <taxon>Actinomycetota</taxon>
        <taxon>Actinomycetes</taxon>
        <taxon>Propionibacteriales</taxon>
        <taxon>Nocardioidaceae</taxon>
        <taxon>Marmoricola</taxon>
    </lineage>
</organism>
<dbReference type="RefSeq" id="WP_188778741.1">
    <property type="nucleotide sequence ID" value="NZ_BMKQ01000001.1"/>
</dbReference>
<dbReference type="AlphaFoldDB" id="A0A917F0F4"/>
<reference evidence="2" key="2">
    <citation type="submission" date="2020-09" db="EMBL/GenBank/DDBJ databases">
        <authorList>
            <person name="Sun Q."/>
            <person name="Zhou Y."/>
        </authorList>
    </citation>
    <scope>NUCLEOTIDE SEQUENCE</scope>
    <source>
        <strain evidence="2">CGMCC 1.16067</strain>
    </source>
</reference>
<feature type="region of interest" description="Disordered" evidence="1">
    <location>
        <begin position="173"/>
        <end position="192"/>
    </location>
</feature>
<feature type="region of interest" description="Disordered" evidence="1">
    <location>
        <begin position="245"/>
        <end position="267"/>
    </location>
</feature>
<accession>A0A917F0F4</accession>
<reference evidence="2" key="1">
    <citation type="journal article" date="2014" name="Int. J. Syst. Evol. Microbiol.">
        <title>Complete genome sequence of Corynebacterium casei LMG S-19264T (=DSM 44701T), isolated from a smear-ripened cheese.</title>
        <authorList>
            <consortium name="US DOE Joint Genome Institute (JGI-PGF)"/>
            <person name="Walter F."/>
            <person name="Albersmeier A."/>
            <person name="Kalinowski J."/>
            <person name="Ruckert C."/>
        </authorList>
    </citation>
    <scope>NUCLEOTIDE SEQUENCE</scope>
    <source>
        <strain evidence="2">CGMCC 1.16067</strain>
    </source>
</reference>
<evidence type="ECO:0000256" key="1">
    <source>
        <dbReference type="SAM" id="MobiDB-lite"/>
    </source>
</evidence>
<protein>
    <submittedName>
        <fullName evidence="2">Uncharacterized protein</fullName>
    </submittedName>
</protein>
<evidence type="ECO:0000313" key="3">
    <source>
        <dbReference type="Proteomes" id="UP000649179"/>
    </source>
</evidence>
<dbReference type="EMBL" id="BMKQ01000001">
    <property type="protein sequence ID" value="GGF38232.1"/>
    <property type="molecule type" value="Genomic_DNA"/>
</dbReference>
<feature type="compositionally biased region" description="Acidic residues" evidence="1">
    <location>
        <begin position="248"/>
        <end position="262"/>
    </location>
</feature>